<feature type="transmembrane region" description="Helical" evidence="6">
    <location>
        <begin position="12"/>
        <end position="34"/>
    </location>
</feature>
<keyword evidence="2" id="KW-1003">Cell membrane</keyword>
<dbReference type="Proteomes" id="UP000019225">
    <property type="component" value="Chromosome"/>
</dbReference>
<proteinExistence type="predicted"/>
<dbReference type="eggNOG" id="ENOG502ZD9T">
    <property type="taxonomic scope" value="Bacteria"/>
</dbReference>
<evidence type="ECO:0000313" key="9">
    <source>
        <dbReference type="Proteomes" id="UP000019225"/>
    </source>
</evidence>
<evidence type="ECO:0000259" key="7">
    <source>
        <dbReference type="Pfam" id="PF13396"/>
    </source>
</evidence>
<gene>
    <name evidence="8" type="ORF">KALB_3246</name>
</gene>
<keyword evidence="4 6" id="KW-1133">Transmembrane helix</keyword>
<evidence type="ECO:0000256" key="6">
    <source>
        <dbReference type="SAM" id="Phobius"/>
    </source>
</evidence>
<feature type="domain" description="Cardiolipin synthase N-terminal" evidence="7">
    <location>
        <begin position="27"/>
        <end position="68"/>
    </location>
</feature>
<dbReference type="Pfam" id="PF13396">
    <property type="entry name" value="PLDc_N"/>
    <property type="match status" value="1"/>
</dbReference>
<evidence type="ECO:0000256" key="4">
    <source>
        <dbReference type="ARBA" id="ARBA00022989"/>
    </source>
</evidence>
<dbReference type="InterPro" id="IPR027379">
    <property type="entry name" value="CLS_N"/>
</dbReference>
<protein>
    <recommendedName>
        <fullName evidence="7">Cardiolipin synthase N-terminal domain-containing protein</fullName>
    </recommendedName>
</protein>
<keyword evidence="5 6" id="KW-0472">Membrane</keyword>
<dbReference type="GO" id="GO:0005886">
    <property type="term" value="C:plasma membrane"/>
    <property type="evidence" value="ECO:0007669"/>
    <property type="project" value="UniProtKB-SubCell"/>
</dbReference>
<evidence type="ECO:0000256" key="3">
    <source>
        <dbReference type="ARBA" id="ARBA00022692"/>
    </source>
</evidence>
<dbReference type="KEGG" id="kal:KALB_3246"/>
<evidence type="ECO:0000256" key="5">
    <source>
        <dbReference type="ARBA" id="ARBA00023136"/>
    </source>
</evidence>
<dbReference type="AlphaFoldDB" id="W5W5W5"/>
<keyword evidence="3 6" id="KW-0812">Transmembrane</keyword>
<evidence type="ECO:0000256" key="1">
    <source>
        <dbReference type="ARBA" id="ARBA00004651"/>
    </source>
</evidence>
<organism evidence="8 9">
    <name type="scientific">Kutzneria albida DSM 43870</name>
    <dbReference type="NCBI Taxonomy" id="1449976"/>
    <lineage>
        <taxon>Bacteria</taxon>
        <taxon>Bacillati</taxon>
        <taxon>Actinomycetota</taxon>
        <taxon>Actinomycetes</taxon>
        <taxon>Pseudonocardiales</taxon>
        <taxon>Pseudonocardiaceae</taxon>
        <taxon>Kutzneria</taxon>
    </lineage>
</organism>
<dbReference type="HOGENOM" id="CLU_176001_4_1_11"/>
<comment type="subcellular location">
    <subcellularLocation>
        <location evidence="1">Cell membrane</location>
        <topology evidence="1">Multi-pass membrane protein</topology>
    </subcellularLocation>
</comment>
<name>W5W5W5_9PSEU</name>
<dbReference type="EMBL" id="CP007155">
    <property type="protein sequence ID" value="AHH96613.1"/>
    <property type="molecule type" value="Genomic_DNA"/>
</dbReference>
<keyword evidence="9" id="KW-1185">Reference proteome</keyword>
<reference evidence="8 9" key="1">
    <citation type="journal article" date="2014" name="BMC Genomics">
        <title>Complete genome sequence of producer of the glycopeptide antibiotic Aculeximycin Kutzneria albida DSM 43870T, a representative of minor genus of Pseudonocardiaceae.</title>
        <authorList>
            <person name="Rebets Y."/>
            <person name="Tokovenko B."/>
            <person name="Lushchyk I."/>
            <person name="Ruckert C."/>
            <person name="Zaburannyi N."/>
            <person name="Bechthold A."/>
            <person name="Kalinowski J."/>
            <person name="Luzhetskyy A."/>
        </authorList>
    </citation>
    <scope>NUCLEOTIDE SEQUENCE [LARGE SCALE GENOMIC DNA]</scope>
    <source>
        <strain evidence="8">DSM 43870</strain>
    </source>
</reference>
<evidence type="ECO:0000313" key="8">
    <source>
        <dbReference type="EMBL" id="AHH96613.1"/>
    </source>
</evidence>
<feature type="transmembrane region" description="Helical" evidence="6">
    <location>
        <begin position="46"/>
        <end position="66"/>
    </location>
</feature>
<sequence>MLADQQQWMAWGVMGVAALAVLGYVLLFVGALVGVLRSGLETGMKAVWLVFAFCAPFLGSILWFTVGRRDPAAARQY</sequence>
<evidence type="ECO:0000256" key="2">
    <source>
        <dbReference type="ARBA" id="ARBA00022475"/>
    </source>
</evidence>
<accession>W5W5W5</accession>